<dbReference type="EMBL" id="FOQY01000044">
    <property type="protein sequence ID" value="SFK97038.1"/>
    <property type="molecule type" value="Genomic_DNA"/>
</dbReference>
<protein>
    <submittedName>
        <fullName evidence="1">Uncharacterized protein</fullName>
    </submittedName>
</protein>
<dbReference type="AlphaFoldDB" id="A0A1I4DTM4"/>
<name>A0A1I4DTM4_9ACTN</name>
<sequence length="39" mass="4013">LGRLLAVGGLLPVGTRPLLPVPLLLAVTRLGLARTGVRL</sequence>
<keyword evidence="2" id="KW-1185">Reference proteome</keyword>
<accession>A0A1I4DTM4</accession>
<proteinExistence type="predicted"/>
<evidence type="ECO:0000313" key="2">
    <source>
        <dbReference type="Proteomes" id="UP000199111"/>
    </source>
</evidence>
<dbReference type="Proteomes" id="UP000199111">
    <property type="component" value="Unassembled WGS sequence"/>
</dbReference>
<reference evidence="2" key="1">
    <citation type="submission" date="2016-10" db="EMBL/GenBank/DDBJ databases">
        <authorList>
            <person name="Varghese N."/>
            <person name="Submissions S."/>
        </authorList>
    </citation>
    <scope>NUCLEOTIDE SEQUENCE [LARGE SCALE GENOMIC DNA]</scope>
    <source>
        <strain evidence="2">CGMCC 4.2126</strain>
    </source>
</reference>
<feature type="non-terminal residue" evidence="1">
    <location>
        <position position="1"/>
    </location>
</feature>
<evidence type="ECO:0000313" key="1">
    <source>
        <dbReference type="EMBL" id="SFK97038.1"/>
    </source>
</evidence>
<organism evidence="1 2">
    <name type="scientific">Streptosporangium canum</name>
    <dbReference type="NCBI Taxonomy" id="324952"/>
    <lineage>
        <taxon>Bacteria</taxon>
        <taxon>Bacillati</taxon>
        <taxon>Actinomycetota</taxon>
        <taxon>Actinomycetes</taxon>
        <taxon>Streptosporangiales</taxon>
        <taxon>Streptosporangiaceae</taxon>
        <taxon>Streptosporangium</taxon>
    </lineage>
</organism>
<gene>
    <name evidence="1" type="ORF">SAMN05216275_1445</name>
</gene>